<protein>
    <submittedName>
        <fullName evidence="1">Uncharacterized protein</fullName>
    </submittedName>
</protein>
<dbReference type="RefSeq" id="WP_107289333.1">
    <property type="nucleotide sequence ID" value="NZ_PYNF01000003.1"/>
</dbReference>
<name>A0A2T3KLZ5_9GAMM</name>
<accession>A0A2T3KLZ5</accession>
<sequence>MRCLIEKAEAMTKLNDLMAAHEKEVVAYVTKQLNNDHWRCNANDVGWLFEKPKFLKQFGRAARVYLRLLALTDHHHPFP</sequence>
<reference evidence="1 2" key="1">
    <citation type="submission" date="2018-01" db="EMBL/GenBank/DDBJ databases">
        <title>Whole genome sequencing of Histamine producing bacteria.</title>
        <authorList>
            <person name="Butler K."/>
        </authorList>
    </citation>
    <scope>NUCLEOTIDE SEQUENCE [LARGE SCALE GENOMIC DNA]</scope>
    <source>
        <strain evidence="1 2">FS-7.2</strain>
    </source>
</reference>
<dbReference type="Proteomes" id="UP000241426">
    <property type="component" value="Unassembled WGS sequence"/>
</dbReference>
<dbReference type="AlphaFoldDB" id="A0A2T3KLZ5"/>
<evidence type="ECO:0000313" key="1">
    <source>
        <dbReference type="EMBL" id="PSV00703.1"/>
    </source>
</evidence>
<proteinExistence type="predicted"/>
<dbReference type="EMBL" id="PYNF01000003">
    <property type="protein sequence ID" value="PSV00703.1"/>
    <property type="molecule type" value="Genomic_DNA"/>
</dbReference>
<comment type="caution">
    <text evidence="1">The sequence shown here is derived from an EMBL/GenBank/DDBJ whole genome shotgun (WGS) entry which is preliminary data.</text>
</comment>
<organism evidence="1 2">
    <name type="scientific">Photobacterium kishitanii</name>
    <dbReference type="NCBI Taxonomy" id="318456"/>
    <lineage>
        <taxon>Bacteria</taxon>
        <taxon>Pseudomonadati</taxon>
        <taxon>Pseudomonadota</taxon>
        <taxon>Gammaproteobacteria</taxon>
        <taxon>Vibrionales</taxon>
        <taxon>Vibrionaceae</taxon>
        <taxon>Photobacterium</taxon>
    </lineage>
</organism>
<gene>
    <name evidence="1" type="ORF">C9J27_06060</name>
</gene>
<evidence type="ECO:0000313" key="2">
    <source>
        <dbReference type="Proteomes" id="UP000241426"/>
    </source>
</evidence>